<dbReference type="SUPFAM" id="SSF161098">
    <property type="entry name" value="MetI-like"/>
    <property type="match status" value="1"/>
</dbReference>
<dbReference type="EMBL" id="OGUS01000141">
    <property type="protein sequence ID" value="SPC21962.1"/>
    <property type="molecule type" value="Genomic_DNA"/>
</dbReference>
<evidence type="ECO:0000256" key="2">
    <source>
        <dbReference type="ARBA" id="ARBA00007069"/>
    </source>
</evidence>
<keyword evidence="5 8" id="KW-0812">Transmembrane</keyword>
<dbReference type="Pfam" id="PF00528">
    <property type="entry name" value="BPD_transp_1"/>
    <property type="match status" value="1"/>
</dbReference>
<keyword evidence="4" id="KW-1003">Cell membrane</keyword>
<evidence type="ECO:0000256" key="5">
    <source>
        <dbReference type="ARBA" id="ARBA00022692"/>
    </source>
</evidence>
<evidence type="ECO:0000313" key="11">
    <source>
        <dbReference type="EMBL" id="SPC21962.1"/>
    </source>
</evidence>
<dbReference type="Gene3D" id="1.10.3720.10">
    <property type="entry name" value="MetI-like"/>
    <property type="match status" value="1"/>
</dbReference>
<dbReference type="PROSITE" id="PS50928">
    <property type="entry name" value="ABC_TM1"/>
    <property type="match status" value="1"/>
</dbReference>
<feature type="transmembrane region" description="Helical" evidence="8">
    <location>
        <begin position="270"/>
        <end position="293"/>
    </location>
</feature>
<evidence type="ECO:0000256" key="6">
    <source>
        <dbReference type="ARBA" id="ARBA00022989"/>
    </source>
</evidence>
<evidence type="ECO:0000256" key="8">
    <source>
        <dbReference type="RuleBase" id="RU363032"/>
    </source>
</evidence>
<evidence type="ECO:0000313" key="12">
    <source>
        <dbReference type="Proteomes" id="UP000256862"/>
    </source>
</evidence>
<name>A0A375FIS3_9BURK</name>
<organism evidence="10 12">
    <name type="scientific">Cupriavidus oxalaticus</name>
    <dbReference type="NCBI Taxonomy" id="96344"/>
    <lineage>
        <taxon>Bacteria</taxon>
        <taxon>Pseudomonadati</taxon>
        <taxon>Pseudomonadota</taxon>
        <taxon>Betaproteobacteria</taxon>
        <taxon>Burkholderiales</taxon>
        <taxon>Burkholderiaceae</taxon>
        <taxon>Cupriavidus</taxon>
    </lineage>
</organism>
<accession>A0A375FIS3</accession>
<evidence type="ECO:0000256" key="7">
    <source>
        <dbReference type="ARBA" id="ARBA00023136"/>
    </source>
</evidence>
<reference evidence="10" key="1">
    <citation type="submission" date="2018-01" db="EMBL/GenBank/DDBJ databases">
        <authorList>
            <person name="Clerissi C."/>
        </authorList>
    </citation>
    <scope>NUCLEOTIDE SEQUENCE</scope>
    <source>
        <strain evidence="10">Cupriavidus oxalaticus LMG 2235</strain>
    </source>
</reference>
<evidence type="ECO:0000256" key="4">
    <source>
        <dbReference type="ARBA" id="ARBA00022475"/>
    </source>
</evidence>
<evidence type="ECO:0000259" key="9">
    <source>
        <dbReference type="PROSITE" id="PS50928"/>
    </source>
</evidence>
<feature type="transmembrane region" description="Helical" evidence="8">
    <location>
        <begin position="175"/>
        <end position="195"/>
    </location>
</feature>
<dbReference type="GO" id="GO:0005886">
    <property type="term" value="C:plasma membrane"/>
    <property type="evidence" value="ECO:0007669"/>
    <property type="project" value="UniProtKB-SubCell"/>
</dbReference>
<evidence type="ECO:0000256" key="3">
    <source>
        <dbReference type="ARBA" id="ARBA00022448"/>
    </source>
</evidence>
<dbReference type="RefSeq" id="WP_116386912.1">
    <property type="nucleotide sequence ID" value="NZ_LT978516.1"/>
</dbReference>
<evidence type="ECO:0000256" key="1">
    <source>
        <dbReference type="ARBA" id="ARBA00004651"/>
    </source>
</evidence>
<feature type="transmembrane region" description="Helical" evidence="8">
    <location>
        <begin position="86"/>
        <end position="110"/>
    </location>
</feature>
<feature type="transmembrane region" description="Helical" evidence="8">
    <location>
        <begin position="37"/>
        <end position="59"/>
    </location>
</feature>
<dbReference type="InterPro" id="IPR035906">
    <property type="entry name" value="MetI-like_sf"/>
</dbReference>
<gene>
    <name evidence="11" type="ORF">CO2235_MP60195</name>
    <name evidence="10" type="ORF">CO2235_U530008</name>
</gene>
<dbReference type="InterPro" id="IPR000515">
    <property type="entry name" value="MetI-like"/>
</dbReference>
<comment type="caution">
    <text evidence="10">The sequence shown here is derived from an EMBL/GenBank/DDBJ whole genome shotgun (WGS) entry which is preliminary data.</text>
</comment>
<comment type="subcellular location">
    <subcellularLocation>
        <location evidence="1 8">Cell membrane</location>
        <topology evidence="1 8">Multi-pass membrane protein</topology>
    </subcellularLocation>
</comment>
<feature type="domain" description="ABC transmembrane type-1" evidence="9">
    <location>
        <begin position="87"/>
        <end position="293"/>
    </location>
</feature>
<dbReference type="Proteomes" id="UP000256862">
    <property type="component" value="Plasmid CO2235_mp"/>
</dbReference>
<sequence>MPDTATPNLAGAPVSAPRPAGQPFAGAAPWLLCGPALLLFCAMLLVPLALTALLSFHAFDGTRGVLPEMTAANYLEIVGDSYYHEIFLRTAGMALAVTVLSIVFGVPETIILSRMRSPWRGLFLIVILGPLLISVVVRTLGWAILMGNNGLINEALQWLGIVDAPLKLVFTQTGVIVALTHVMMPFMVISVWASLQKLDPQVEQAGQAFGASPFTVFRRVVLPQILPGILSGSIIVFALSASAFATPAILGGRRLKVVATAAYDEFLNTLNWPLGASIAVLLLVANVIVIVGCNRLVERRFRQVFDA</sequence>
<keyword evidence="7 8" id="KW-0472">Membrane</keyword>
<keyword evidence="6 8" id="KW-1133">Transmembrane helix</keyword>
<proteinExistence type="inferred from homology"/>
<protein>
    <submittedName>
        <fullName evidence="10">Spermidine/putrescine ABC transporter permease</fullName>
    </submittedName>
</protein>
<comment type="similarity">
    <text evidence="2">Belongs to the binding-protein-dependent transport system permease family. CysTW subfamily.</text>
</comment>
<feature type="transmembrane region" description="Helical" evidence="8">
    <location>
        <begin position="122"/>
        <end position="145"/>
    </location>
</feature>
<dbReference type="PANTHER" id="PTHR42929:SF5">
    <property type="entry name" value="ABC TRANSPORTER PERMEASE PROTEIN"/>
    <property type="match status" value="1"/>
</dbReference>
<dbReference type="AlphaFoldDB" id="A0A375FIS3"/>
<dbReference type="OrthoDB" id="9156191at2"/>
<dbReference type="PANTHER" id="PTHR42929">
    <property type="entry name" value="INNER MEMBRANE ABC TRANSPORTER PERMEASE PROTEIN YDCU-RELATED-RELATED"/>
    <property type="match status" value="1"/>
</dbReference>
<keyword evidence="3 8" id="KW-0813">Transport</keyword>
<dbReference type="CDD" id="cd06261">
    <property type="entry name" value="TM_PBP2"/>
    <property type="match status" value="1"/>
</dbReference>
<feature type="transmembrane region" description="Helical" evidence="8">
    <location>
        <begin position="225"/>
        <end position="250"/>
    </location>
</feature>
<dbReference type="EMBL" id="OGUS01000058">
    <property type="protein sequence ID" value="SPC06349.1"/>
    <property type="molecule type" value="Genomic_DNA"/>
</dbReference>
<dbReference type="GO" id="GO:0055085">
    <property type="term" value="P:transmembrane transport"/>
    <property type="evidence" value="ECO:0007669"/>
    <property type="project" value="InterPro"/>
</dbReference>
<evidence type="ECO:0000313" key="10">
    <source>
        <dbReference type="EMBL" id="SPC06349.1"/>
    </source>
</evidence>
<reference evidence="12" key="2">
    <citation type="submission" date="2018-01" db="EMBL/GenBank/DDBJ databases">
        <authorList>
            <person name="Gaut B.S."/>
            <person name="Morton B.R."/>
            <person name="Clegg M.T."/>
            <person name="Duvall M.R."/>
        </authorList>
    </citation>
    <scope>NUCLEOTIDE SEQUENCE [LARGE SCALE GENOMIC DNA]</scope>
</reference>